<keyword evidence="3" id="KW-1185">Reference proteome</keyword>
<gene>
    <name evidence="2" type="primary">aco-1</name>
    <name evidence="2" type="ORF">EVAR_34073_1</name>
</gene>
<feature type="domain" description="Aconitase A/isopropylmalate dehydratase small subunit swivel" evidence="1">
    <location>
        <begin position="20"/>
        <end position="61"/>
    </location>
</feature>
<comment type="caution">
    <text evidence="2">The sequence shown here is derived from an EMBL/GenBank/DDBJ whole genome shotgun (WGS) entry which is preliminary data.</text>
</comment>
<dbReference type="InterPro" id="IPR006249">
    <property type="entry name" value="Aconitase/IRP2"/>
</dbReference>
<accession>A0A4C1WIP8</accession>
<protein>
    <submittedName>
        <fullName evidence="2">Probable cytoplasmic aconitate hydratase</fullName>
    </submittedName>
</protein>
<evidence type="ECO:0000313" key="3">
    <source>
        <dbReference type="Proteomes" id="UP000299102"/>
    </source>
</evidence>
<organism evidence="2 3">
    <name type="scientific">Eumeta variegata</name>
    <name type="common">Bagworm moth</name>
    <name type="synonym">Eumeta japonica</name>
    <dbReference type="NCBI Taxonomy" id="151549"/>
    <lineage>
        <taxon>Eukaryota</taxon>
        <taxon>Metazoa</taxon>
        <taxon>Ecdysozoa</taxon>
        <taxon>Arthropoda</taxon>
        <taxon>Hexapoda</taxon>
        <taxon>Insecta</taxon>
        <taxon>Pterygota</taxon>
        <taxon>Neoptera</taxon>
        <taxon>Endopterygota</taxon>
        <taxon>Lepidoptera</taxon>
        <taxon>Glossata</taxon>
        <taxon>Ditrysia</taxon>
        <taxon>Tineoidea</taxon>
        <taxon>Psychidae</taxon>
        <taxon>Oiketicinae</taxon>
        <taxon>Eumeta</taxon>
    </lineage>
</organism>
<proteinExistence type="predicted"/>
<sequence>MANQKVHLSAHSPVRGWRARAPWALIGEQGIGSGPMIAESFERIHRSNLVGMGIVPLQFQEGVTADTLGLQGDELFNIHIPDDLKPGQMIDVEVVDGAKFQVKLRFDTEVDLTYFKHGGILNYMVRRMLEM</sequence>
<dbReference type="OrthoDB" id="2279155at2759"/>
<dbReference type="InterPro" id="IPR000573">
    <property type="entry name" value="AconitaseA/IPMdHydase_ssu_swvl"/>
</dbReference>
<dbReference type="SUPFAM" id="SSF52016">
    <property type="entry name" value="LeuD/IlvD-like"/>
    <property type="match status" value="1"/>
</dbReference>
<name>A0A4C1WIP8_EUMVA</name>
<dbReference type="Proteomes" id="UP000299102">
    <property type="component" value="Unassembled WGS sequence"/>
</dbReference>
<dbReference type="InterPro" id="IPR015928">
    <property type="entry name" value="Aconitase/3IPM_dehydase_swvl"/>
</dbReference>
<evidence type="ECO:0000313" key="2">
    <source>
        <dbReference type="EMBL" id="GBP51288.1"/>
    </source>
</evidence>
<dbReference type="AlphaFoldDB" id="A0A4C1WIP8"/>
<dbReference type="Pfam" id="PF00694">
    <property type="entry name" value="Aconitase_C"/>
    <property type="match status" value="1"/>
</dbReference>
<evidence type="ECO:0000259" key="1">
    <source>
        <dbReference type="Pfam" id="PF00694"/>
    </source>
</evidence>
<dbReference type="STRING" id="151549.A0A4C1WIP8"/>
<dbReference type="PANTHER" id="PTHR11670">
    <property type="entry name" value="ACONITASE/IRON-RESPONSIVE ELEMENT FAMILY MEMBER"/>
    <property type="match status" value="1"/>
</dbReference>
<reference evidence="2 3" key="1">
    <citation type="journal article" date="2019" name="Commun. Biol.">
        <title>The bagworm genome reveals a unique fibroin gene that provides high tensile strength.</title>
        <authorList>
            <person name="Kono N."/>
            <person name="Nakamura H."/>
            <person name="Ohtoshi R."/>
            <person name="Tomita M."/>
            <person name="Numata K."/>
            <person name="Arakawa K."/>
        </authorList>
    </citation>
    <scope>NUCLEOTIDE SEQUENCE [LARGE SCALE GENOMIC DNA]</scope>
</reference>
<dbReference type="Gene3D" id="3.20.19.10">
    <property type="entry name" value="Aconitase, domain 4"/>
    <property type="match status" value="1"/>
</dbReference>
<dbReference type="EMBL" id="BGZK01000579">
    <property type="protein sequence ID" value="GBP51288.1"/>
    <property type="molecule type" value="Genomic_DNA"/>
</dbReference>